<feature type="non-terminal residue" evidence="1">
    <location>
        <position position="1"/>
    </location>
</feature>
<comment type="caution">
    <text evidence="1">The sequence shown here is derived from an EMBL/GenBank/DDBJ whole genome shotgun (WGS) entry which is preliminary data.</text>
</comment>
<name>S8D6S7_9LAMI</name>
<keyword evidence="2" id="KW-1185">Reference proteome</keyword>
<dbReference type="PANTHER" id="PTHR33874">
    <property type="entry name" value="RING FINGER PROTEIN"/>
    <property type="match status" value="1"/>
</dbReference>
<evidence type="ECO:0000313" key="2">
    <source>
        <dbReference type="Proteomes" id="UP000015453"/>
    </source>
</evidence>
<gene>
    <name evidence="1" type="ORF">M569_01598</name>
</gene>
<reference evidence="1 2" key="1">
    <citation type="journal article" date="2013" name="BMC Genomics">
        <title>The miniature genome of a carnivorous plant Genlisea aurea contains a low number of genes and short non-coding sequences.</title>
        <authorList>
            <person name="Leushkin E.V."/>
            <person name="Sutormin R.A."/>
            <person name="Nabieva E.R."/>
            <person name="Penin A.A."/>
            <person name="Kondrashov A.S."/>
            <person name="Logacheva M.D."/>
        </authorList>
    </citation>
    <scope>NUCLEOTIDE SEQUENCE [LARGE SCALE GENOMIC DNA]</scope>
</reference>
<proteinExistence type="predicted"/>
<protein>
    <submittedName>
        <fullName evidence="1">Uncharacterized protein</fullName>
    </submittedName>
</protein>
<dbReference type="PANTHER" id="PTHR33874:SF4">
    <property type="entry name" value="EXPRESSED PROTEIN"/>
    <property type="match status" value="1"/>
</dbReference>
<dbReference type="AlphaFoldDB" id="S8D6S7"/>
<dbReference type="EMBL" id="AUSU01000540">
    <property type="protein sequence ID" value="EPS73156.1"/>
    <property type="molecule type" value="Genomic_DNA"/>
</dbReference>
<organism evidence="1 2">
    <name type="scientific">Genlisea aurea</name>
    <dbReference type="NCBI Taxonomy" id="192259"/>
    <lineage>
        <taxon>Eukaryota</taxon>
        <taxon>Viridiplantae</taxon>
        <taxon>Streptophyta</taxon>
        <taxon>Embryophyta</taxon>
        <taxon>Tracheophyta</taxon>
        <taxon>Spermatophyta</taxon>
        <taxon>Magnoliopsida</taxon>
        <taxon>eudicotyledons</taxon>
        <taxon>Gunneridae</taxon>
        <taxon>Pentapetalae</taxon>
        <taxon>asterids</taxon>
        <taxon>lamiids</taxon>
        <taxon>Lamiales</taxon>
        <taxon>Lentibulariaceae</taxon>
        <taxon>Genlisea</taxon>
    </lineage>
</organism>
<dbReference type="Proteomes" id="UP000015453">
    <property type="component" value="Unassembled WGS sequence"/>
</dbReference>
<dbReference type="OrthoDB" id="845076at2759"/>
<sequence>VEVAKTVLEVAEVAWAAAECCHRHHKHHDAPAKLQEKESKGDTCIETLQSHNNQLRKLLERNLALLRDISDAPCLLQTLPSDLHDRITKMVDSDKFLVELEAFREKSSTEFPFEEPSDLDLEKVEVLSHLDPEKPSWWVWVPEETAHINSEEKSEIDNENYVVVKEEDVVDGVAQFMAKCIMANPKAKNLSPSELQKALSKALEGMNKFEKMLNIWHAGRLFFTLATWGVALFSLSQGRTALRFAALGVHHSSRLALKAL</sequence>
<accession>S8D6S7</accession>
<evidence type="ECO:0000313" key="1">
    <source>
        <dbReference type="EMBL" id="EPS73156.1"/>
    </source>
</evidence>